<reference evidence="2 6" key="3">
    <citation type="submission" date="2018-10" db="EMBL/GenBank/DDBJ databases">
        <title>Cultivation of a novel Methanohalophilus strain from Kebrit Deep of the Red Sea and a genomic comparison of members of the genus Methanohalophilus.</title>
        <authorList>
            <person name="Guan Y."/>
            <person name="Ngugi D.K."/>
            <person name="Stingl U."/>
        </authorList>
    </citation>
    <scope>NUCLEOTIDE SEQUENCE [LARGE SCALE GENOMIC DNA]</scope>
    <source>
        <strain evidence="2 6">DSM 3094</strain>
    </source>
</reference>
<dbReference type="KEGG" id="mhaz:BHR79_06765"/>
<dbReference type="Proteomes" id="UP000267921">
    <property type="component" value="Unassembled WGS sequence"/>
</dbReference>
<evidence type="ECO:0000313" key="2">
    <source>
        <dbReference type="EMBL" id="RNI09723.1"/>
    </source>
</evidence>
<evidence type="ECO:0000313" key="6">
    <source>
        <dbReference type="Proteomes" id="UP000267921"/>
    </source>
</evidence>
<accession>A0A1L3Q2W3</accession>
<reference evidence="3 5" key="2">
    <citation type="submission" date="2016-10" db="EMBL/GenBank/DDBJ databases">
        <authorList>
            <person name="de Groot N.N."/>
        </authorList>
    </citation>
    <scope>NUCLEOTIDE SEQUENCE [LARGE SCALE GENOMIC DNA]</scope>
    <source>
        <strain evidence="3 5">Z-7982</strain>
    </source>
</reference>
<gene>
    <name evidence="1" type="ORF">BHR79_06765</name>
    <name evidence="2" type="ORF">EFE40_03480</name>
    <name evidence="3" type="ORF">SAMN04515625_1157</name>
</gene>
<evidence type="ECO:0000313" key="1">
    <source>
        <dbReference type="EMBL" id="APH39216.1"/>
    </source>
</evidence>
<name>A0A1L3Q2W3_9EURY</name>
<dbReference type="STRING" id="2177.BHR79_06765"/>
<dbReference type="Proteomes" id="UP000186879">
    <property type="component" value="Chromosome"/>
</dbReference>
<evidence type="ECO:0000313" key="4">
    <source>
        <dbReference type="Proteomes" id="UP000186879"/>
    </source>
</evidence>
<proteinExistence type="predicted"/>
<dbReference type="EMBL" id="CP017921">
    <property type="protein sequence ID" value="APH39216.1"/>
    <property type="molecule type" value="Genomic_DNA"/>
</dbReference>
<dbReference type="EMBL" id="RJJG01000003">
    <property type="protein sequence ID" value="RNI09723.1"/>
    <property type="molecule type" value="Genomic_DNA"/>
</dbReference>
<dbReference type="EMBL" id="FNMU01000003">
    <property type="protein sequence ID" value="SDW54523.1"/>
    <property type="molecule type" value="Genomic_DNA"/>
</dbReference>
<dbReference type="AlphaFoldDB" id="A0A1L3Q2W3"/>
<organism evidence="1 4">
    <name type="scientific">Methanohalophilus halophilus</name>
    <dbReference type="NCBI Taxonomy" id="2177"/>
    <lineage>
        <taxon>Archaea</taxon>
        <taxon>Methanobacteriati</taxon>
        <taxon>Methanobacteriota</taxon>
        <taxon>Stenosarchaea group</taxon>
        <taxon>Methanomicrobia</taxon>
        <taxon>Methanosarcinales</taxon>
        <taxon>Methanosarcinaceae</taxon>
        <taxon>Methanohalophilus</taxon>
    </lineage>
</organism>
<evidence type="ECO:0000313" key="5">
    <source>
        <dbReference type="Proteomes" id="UP000198669"/>
    </source>
</evidence>
<keyword evidence="4" id="KW-1185">Reference proteome</keyword>
<dbReference type="Proteomes" id="UP000198669">
    <property type="component" value="Unassembled WGS sequence"/>
</dbReference>
<reference evidence="1 4" key="1">
    <citation type="submission" date="2016-10" db="EMBL/GenBank/DDBJ databases">
        <title>Methanohalophilus halophilus.</title>
        <authorList>
            <person name="L'haridon S."/>
        </authorList>
    </citation>
    <scope>NUCLEOTIDE SEQUENCE [LARGE SCALE GENOMIC DNA]</scope>
    <source>
        <strain evidence="1 4">Z-7982</strain>
    </source>
</reference>
<protein>
    <submittedName>
        <fullName evidence="1">Uncharacterized protein</fullName>
    </submittedName>
</protein>
<sequence length="149" mass="16903">MTMRISGLILVTLLLLCSVSGAFAAEDGGDYIHISSMQVRFSGNDATVDLFYDLDFFGDMYIFALGSRHLKPEFEAFFYDFEEFRIVELGRAHSRFLLKNVSRESDNFYLHDEKKLGRQVGSLVVIYPAGPSKAMGSMDSIPNLFYEKQ</sequence>
<evidence type="ECO:0000313" key="3">
    <source>
        <dbReference type="EMBL" id="SDW54523.1"/>
    </source>
</evidence>